<evidence type="ECO:0000313" key="1">
    <source>
        <dbReference type="EnsemblPlants" id="AET3Gv20858900.18"/>
    </source>
</evidence>
<dbReference type="Proteomes" id="UP000015105">
    <property type="component" value="Chromosome 3D"/>
</dbReference>
<sequence length="68" mass="7994">MWTWCFPLYRLFGVWLLLLGQSVSFKEHLFLELFSLVAHVLRILVKRTVLFSGVLDLLYTIQIYSVCG</sequence>
<accession>A0A453G1V4</accession>
<dbReference type="AlphaFoldDB" id="A0A453G1V4"/>
<name>A0A453G1V4_AEGTS</name>
<reference evidence="1" key="3">
    <citation type="journal article" date="2017" name="Nature">
        <title>Genome sequence of the progenitor of the wheat D genome Aegilops tauschii.</title>
        <authorList>
            <person name="Luo M.C."/>
            <person name="Gu Y.Q."/>
            <person name="Puiu D."/>
            <person name="Wang H."/>
            <person name="Twardziok S.O."/>
            <person name="Deal K.R."/>
            <person name="Huo N."/>
            <person name="Zhu T."/>
            <person name="Wang L."/>
            <person name="Wang Y."/>
            <person name="McGuire P.E."/>
            <person name="Liu S."/>
            <person name="Long H."/>
            <person name="Ramasamy R.K."/>
            <person name="Rodriguez J.C."/>
            <person name="Van S.L."/>
            <person name="Yuan L."/>
            <person name="Wang Z."/>
            <person name="Xia Z."/>
            <person name="Xiao L."/>
            <person name="Anderson O.D."/>
            <person name="Ouyang S."/>
            <person name="Liang Y."/>
            <person name="Zimin A.V."/>
            <person name="Pertea G."/>
            <person name="Qi P."/>
            <person name="Bennetzen J.L."/>
            <person name="Dai X."/>
            <person name="Dawson M.W."/>
            <person name="Muller H.G."/>
            <person name="Kugler K."/>
            <person name="Rivarola-Duarte L."/>
            <person name="Spannagl M."/>
            <person name="Mayer K.F.X."/>
            <person name="Lu F.H."/>
            <person name="Bevan M.W."/>
            <person name="Leroy P."/>
            <person name="Li P."/>
            <person name="You F.M."/>
            <person name="Sun Q."/>
            <person name="Liu Z."/>
            <person name="Lyons E."/>
            <person name="Wicker T."/>
            <person name="Salzberg S.L."/>
            <person name="Devos K.M."/>
            <person name="Dvorak J."/>
        </authorList>
    </citation>
    <scope>NUCLEOTIDE SEQUENCE [LARGE SCALE GENOMIC DNA]</scope>
    <source>
        <strain evidence="1">cv. AL8/78</strain>
    </source>
</reference>
<reference evidence="2" key="1">
    <citation type="journal article" date="2014" name="Science">
        <title>Ancient hybridizations among the ancestral genomes of bread wheat.</title>
        <authorList>
            <consortium name="International Wheat Genome Sequencing Consortium,"/>
            <person name="Marcussen T."/>
            <person name="Sandve S.R."/>
            <person name="Heier L."/>
            <person name="Spannagl M."/>
            <person name="Pfeifer M."/>
            <person name="Jakobsen K.S."/>
            <person name="Wulff B.B."/>
            <person name="Steuernagel B."/>
            <person name="Mayer K.F."/>
            <person name="Olsen O.A."/>
        </authorList>
    </citation>
    <scope>NUCLEOTIDE SEQUENCE [LARGE SCALE GENOMIC DNA]</scope>
    <source>
        <strain evidence="2">cv. AL8/78</strain>
    </source>
</reference>
<proteinExistence type="predicted"/>
<dbReference type="EnsemblPlants" id="AET3Gv20858900.18">
    <property type="protein sequence ID" value="AET3Gv20858900.18"/>
    <property type="gene ID" value="AET3Gv20858900"/>
</dbReference>
<keyword evidence="2" id="KW-1185">Reference proteome</keyword>
<reference evidence="2" key="2">
    <citation type="journal article" date="2017" name="Nat. Plants">
        <title>The Aegilops tauschii genome reveals multiple impacts of transposons.</title>
        <authorList>
            <person name="Zhao G."/>
            <person name="Zou C."/>
            <person name="Li K."/>
            <person name="Wang K."/>
            <person name="Li T."/>
            <person name="Gao L."/>
            <person name="Zhang X."/>
            <person name="Wang H."/>
            <person name="Yang Z."/>
            <person name="Liu X."/>
            <person name="Jiang W."/>
            <person name="Mao L."/>
            <person name="Kong X."/>
            <person name="Jiao Y."/>
            <person name="Jia J."/>
        </authorList>
    </citation>
    <scope>NUCLEOTIDE SEQUENCE [LARGE SCALE GENOMIC DNA]</scope>
    <source>
        <strain evidence="2">cv. AL8/78</strain>
    </source>
</reference>
<dbReference type="Gramene" id="AET3Gv20858900.18">
    <property type="protein sequence ID" value="AET3Gv20858900.18"/>
    <property type="gene ID" value="AET3Gv20858900"/>
</dbReference>
<reference evidence="1" key="4">
    <citation type="submission" date="2019-03" db="UniProtKB">
        <authorList>
            <consortium name="EnsemblPlants"/>
        </authorList>
    </citation>
    <scope>IDENTIFICATION</scope>
</reference>
<evidence type="ECO:0000313" key="2">
    <source>
        <dbReference type="Proteomes" id="UP000015105"/>
    </source>
</evidence>
<organism evidence="1 2">
    <name type="scientific">Aegilops tauschii subsp. strangulata</name>
    <name type="common">Goatgrass</name>
    <dbReference type="NCBI Taxonomy" id="200361"/>
    <lineage>
        <taxon>Eukaryota</taxon>
        <taxon>Viridiplantae</taxon>
        <taxon>Streptophyta</taxon>
        <taxon>Embryophyta</taxon>
        <taxon>Tracheophyta</taxon>
        <taxon>Spermatophyta</taxon>
        <taxon>Magnoliopsida</taxon>
        <taxon>Liliopsida</taxon>
        <taxon>Poales</taxon>
        <taxon>Poaceae</taxon>
        <taxon>BOP clade</taxon>
        <taxon>Pooideae</taxon>
        <taxon>Triticodae</taxon>
        <taxon>Triticeae</taxon>
        <taxon>Triticinae</taxon>
        <taxon>Aegilops</taxon>
    </lineage>
</organism>
<reference evidence="1" key="5">
    <citation type="journal article" date="2021" name="G3 (Bethesda)">
        <title>Aegilops tauschii genome assembly Aet v5.0 features greater sequence contiguity and improved annotation.</title>
        <authorList>
            <person name="Wang L."/>
            <person name="Zhu T."/>
            <person name="Rodriguez J.C."/>
            <person name="Deal K.R."/>
            <person name="Dubcovsky J."/>
            <person name="McGuire P.E."/>
            <person name="Lux T."/>
            <person name="Spannagl M."/>
            <person name="Mayer K.F.X."/>
            <person name="Baldrich P."/>
            <person name="Meyers B.C."/>
            <person name="Huo N."/>
            <person name="Gu Y.Q."/>
            <person name="Zhou H."/>
            <person name="Devos K.M."/>
            <person name="Bennetzen J.L."/>
            <person name="Unver T."/>
            <person name="Budak H."/>
            <person name="Gulick P.J."/>
            <person name="Galiba G."/>
            <person name="Kalapos B."/>
            <person name="Nelson D.R."/>
            <person name="Li P."/>
            <person name="You F.M."/>
            <person name="Luo M.C."/>
            <person name="Dvorak J."/>
        </authorList>
    </citation>
    <scope>NUCLEOTIDE SEQUENCE [LARGE SCALE GENOMIC DNA]</scope>
    <source>
        <strain evidence="1">cv. AL8/78</strain>
    </source>
</reference>
<protein>
    <submittedName>
        <fullName evidence="1">Uncharacterized protein</fullName>
    </submittedName>
</protein>